<evidence type="ECO:0000313" key="2">
    <source>
        <dbReference type="EMBL" id="BAN66115.1"/>
    </source>
</evidence>
<accession>S6CAR9</accession>
<dbReference type="EMBL" id="AK442321">
    <property type="protein sequence ID" value="BAN66115.1"/>
    <property type="molecule type" value="mRNA"/>
</dbReference>
<name>S6CAR9_BABBO</name>
<organism evidence="2">
    <name type="scientific">Babesia bovis</name>
    <dbReference type="NCBI Taxonomy" id="5865"/>
    <lineage>
        <taxon>Eukaryota</taxon>
        <taxon>Sar</taxon>
        <taxon>Alveolata</taxon>
        <taxon>Apicomplexa</taxon>
        <taxon>Aconoidasida</taxon>
        <taxon>Piroplasmida</taxon>
        <taxon>Babesiidae</taxon>
        <taxon>Babesia</taxon>
    </lineage>
</organism>
<sequence>MLIVRVLVDFVLFSCRHVLLFLLSGGECRIGYRFIFKLVGVIVNGFLCLAVGGLIGAVYQLASSWSPWFLHLLSYA</sequence>
<dbReference type="AlphaFoldDB" id="S6CAR9"/>
<evidence type="ECO:0000256" key="1">
    <source>
        <dbReference type="SAM" id="Phobius"/>
    </source>
</evidence>
<reference evidence="2" key="1">
    <citation type="journal article" date="2014" name="BMC Genomics">
        <title>The Babesia bovis gene and promoter model: an update from full-length EST analysis.</title>
        <authorList>
            <person name="Yamagishi J."/>
            <person name="Wakaguri H."/>
            <person name="Yokoyama N."/>
            <person name="Yamashita R."/>
            <person name="Suzuki Y."/>
            <person name="Xuan X."/>
            <person name="Igarashi I."/>
        </authorList>
    </citation>
    <scope>NUCLEOTIDE SEQUENCE</scope>
    <source>
        <strain evidence="2">Texas</strain>
    </source>
</reference>
<proteinExistence type="evidence at transcript level"/>
<keyword evidence="1" id="KW-1133">Transmembrane helix</keyword>
<protein>
    <submittedName>
        <fullName evidence="2">Uncharacterized protein</fullName>
    </submittedName>
</protein>
<keyword evidence="1" id="KW-0812">Transmembrane</keyword>
<keyword evidence="1" id="KW-0472">Membrane</keyword>
<feature type="transmembrane region" description="Helical" evidence="1">
    <location>
        <begin position="35"/>
        <end position="62"/>
    </location>
</feature>